<evidence type="ECO:0000256" key="4">
    <source>
        <dbReference type="ARBA" id="ARBA00022692"/>
    </source>
</evidence>
<dbReference type="InterPro" id="IPR001611">
    <property type="entry name" value="Leu-rich_rpt"/>
</dbReference>
<keyword evidence="6" id="KW-0677">Repeat</keyword>
<dbReference type="Gene3D" id="3.80.10.10">
    <property type="entry name" value="Ribonuclease Inhibitor"/>
    <property type="match status" value="1"/>
</dbReference>
<evidence type="ECO:0000256" key="7">
    <source>
        <dbReference type="ARBA" id="ARBA00022989"/>
    </source>
</evidence>
<evidence type="ECO:0000256" key="3">
    <source>
        <dbReference type="ARBA" id="ARBA00022614"/>
    </source>
</evidence>
<keyword evidence="7" id="KW-1133">Transmembrane helix</keyword>
<keyword evidence="10" id="KW-0325">Glycoprotein</keyword>
<dbReference type="PANTHER" id="PTHR48063:SF90">
    <property type="entry name" value="OS11G0565920 PROTEIN"/>
    <property type="match status" value="1"/>
</dbReference>
<keyword evidence="5" id="KW-0732">Signal</keyword>
<name>A0A5D2DEJ2_GOSDA</name>
<evidence type="ECO:0000313" key="12">
    <source>
        <dbReference type="Proteomes" id="UP000323506"/>
    </source>
</evidence>
<dbReference type="InterPro" id="IPR046956">
    <property type="entry name" value="RLP23-like"/>
</dbReference>
<comment type="subcellular location">
    <subcellularLocation>
        <location evidence="1">Membrane</location>
        <topology evidence="1">Single-pass type I membrane protein</topology>
    </subcellularLocation>
</comment>
<dbReference type="AlphaFoldDB" id="A0A5D2DEJ2"/>
<dbReference type="PRINTS" id="PR00019">
    <property type="entry name" value="LEURICHRPT"/>
</dbReference>
<evidence type="ECO:0000256" key="10">
    <source>
        <dbReference type="ARBA" id="ARBA00023180"/>
    </source>
</evidence>
<evidence type="ECO:0000256" key="2">
    <source>
        <dbReference type="ARBA" id="ARBA00009592"/>
    </source>
</evidence>
<sequence length="304" mass="34430">METLSFLDLSSNCLSGTIPRSLQCLRKLAILDLSKTIYQLSSVLQNCSRLFSIDLGENRFSGTIPDLVSAHLFSLTYLALRANFLRGNIPEQLCEFPSLHIIDLAQNKLSGTIPKCLGNLKTFTYLGPYFDELPSTLHIEFREHVEIVSKGRQTEYTKIIPLLNVIDLSANDLKGEIPDHITKLSALFTLNLSWNHLSGKIPENIGNLQRLESLDLSHNNLSGPIPPSMISMTFLNYLNLSFNKLWGQIPTGNSSKLSMILVYMKETQSFAVLHYQAVVHRRPMEMEKMKMETQKVKWRSLGFI</sequence>
<evidence type="ECO:0008006" key="13">
    <source>
        <dbReference type="Google" id="ProtNLM"/>
    </source>
</evidence>
<dbReference type="PANTHER" id="PTHR48063">
    <property type="entry name" value="LRR RECEPTOR-LIKE KINASE"/>
    <property type="match status" value="1"/>
</dbReference>
<organism evidence="11 12">
    <name type="scientific">Gossypium darwinii</name>
    <name type="common">Darwin's cotton</name>
    <name type="synonym">Gossypium barbadense var. darwinii</name>
    <dbReference type="NCBI Taxonomy" id="34276"/>
    <lineage>
        <taxon>Eukaryota</taxon>
        <taxon>Viridiplantae</taxon>
        <taxon>Streptophyta</taxon>
        <taxon>Embryophyta</taxon>
        <taxon>Tracheophyta</taxon>
        <taxon>Spermatophyta</taxon>
        <taxon>Magnoliopsida</taxon>
        <taxon>eudicotyledons</taxon>
        <taxon>Gunneridae</taxon>
        <taxon>Pentapetalae</taxon>
        <taxon>rosids</taxon>
        <taxon>malvids</taxon>
        <taxon>Malvales</taxon>
        <taxon>Malvaceae</taxon>
        <taxon>Malvoideae</taxon>
        <taxon>Gossypium</taxon>
    </lineage>
</organism>
<proteinExistence type="inferred from homology"/>
<evidence type="ECO:0000256" key="6">
    <source>
        <dbReference type="ARBA" id="ARBA00022737"/>
    </source>
</evidence>
<dbReference type="EMBL" id="CM017702">
    <property type="protein sequence ID" value="TYG80067.1"/>
    <property type="molecule type" value="Genomic_DNA"/>
</dbReference>
<comment type="similarity">
    <text evidence="2">Belongs to the RLP family.</text>
</comment>
<dbReference type="FunFam" id="3.80.10.10:FF:000041">
    <property type="entry name" value="LRR receptor-like serine/threonine-protein kinase ERECTA"/>
    <property type="match status" value="1"/>
</dbReference>
<evidence type="ECO:0000256" key="5">
    <source>
        <dbReference type="ARBA" id="ARBA00022729"/>
    </source>
</evidence>
<evidence type="ECO:0000313" key="11">
    <source>
        <dbReference type="EMBL" id="TYG80067.1"/>
    </source>
</evidence>
<keyword evidence="8" id="KW-0472">Membrane</keyword>
<accession>A0A5D2DEJ2</accession>
<keyword evidence="9" id="KW-0675">Receptor</keyword>
<dbReference type="GO" id="GO:0016020">
    <property type="term" value="C:membrane"/>
    <property type="evidence" value="ECO:0007669"/>
    <property type="project" value="UniProtKB-SubCell"/>
</dbReference>
<reference evidence="11 12" key="1">
    <citation type="submission" date="2019-06" db="EMBL/GenBank/DDBJ databases">
        <title>WGS assembly of Gossypium darwinii.</title>
        <authorList>
            <person name="Chen Z.J."/>
            <person name="Sreedasyam A."/>
            <person name="Ando A."/>
            <person name="Song Q."/>
            <person name="De L."/>
            <person name="Hulse-Kemp A."/>
            <person name="Ding M."/>
            <person name="Ye W."/>
            <person name="Kirkbride R."/>
            <person name="Jenkins J."/>
            <person name="Plott C."/>
            <person name="Lovell J."/>
            <person name="Lin Y.-M."/>
            <person name="Vaughn R."/>
            <person name="Liu B."/>
            <person name="Li W."/>
            <person name="Simpson S."/>
            <person name="Scheffler B."/>
            <person name="Saski C."/>
            <person name="Grover C."/>
            <person name="Hu G."/>
            <person name="Conover J."/>
            <person name="Carlson J."/>
            <person name="Shu S."/>
            <person name="Boston L."/>
            <person name="Williams M."/>
            <person name="Peterson D."/>
            <person name="Mcgee K."/>
            <person name="Jones D."/>
            <person name="Wendel J."/>
            <person name="Stelly D."/>
            <person name="Grimwood J."/>
            <person name="Schmutz J."/>
        </authorList>
    </citation>
    <scope>NUCLEOTIDE SEQUENCE [LARGE SCALE GENOMIC DNA]</scope>
    <source>
        <strain evidence="11">1808015.09</strain>
    </source>
</reference>
<keyword evidence="4" id="KW-0812">Transmembrane</keyword>
<evidence type="ECO:0000256" key="1">
    <source>
        <dbReference type="ARBA" id="ARBA00004479"/>
    </source>
</evidence>
<dbReference type="Pfam" id="PF00560">
    <property type="entry name" value="LRR_1"/>
    <property type="match status" value="6"/>
</dbReference>
<dbReference type="InterPro" id="IPR032675">
    <property type="entry name" value="LRR_dom_sf"/>
</dbReference>
<evidence type="ECO:0000256" key="9">
    <source>
        <dbReference type="ARBA" id="ARBA00023170"/>
    </source>
</evidence>
<keyword evidence="3" id="KW-0433">Leucine-rich repeat</keyword>
<dbReference type="FunFam" id="3.80.10.10:FF:000111">
    <property type="entry name" value="LRR receptor-like serine/threonine-protein kinase ERECTA"/>
    <property type="match status" value="1"/>
</dbReference>
<protein>
    <recommendedName>
        <fullName evidence="13">Leucine-rich repeat-containing N-terminal plant-type domain-containing protein</fullName>
    </recommendedName>
</protein>
<keyword evidence="12" id="KW-1185">Reference proteome</keyword>
<dbReference type="SUPFAM" id="SSF52058">
    <property type="entry name" value="L domain-like"/>
    <property type="match status" value="1"/>
</dbReference>
<evidence type="ECO:0000256" key="8">
    <source>
        <dbReference type="ARBA" id="ARBA00023136"/>
    </source>
</evidence>
<dbReference type="Proteomes" id="UP000323506">
    <property type="component" value="Chromosome D02"/>
</dbReference>
<gene>
    <name evidence="11" type="ORF">ES288_D02G187100v1</name>
</gene>